<accession>A0ABV7T459</accession>
<name>A0ABV7T459_9GAMM</name>
<protein>
    <submittedName>
        <fullName evidence="1">Uncharacterized protein</fullName>
    </submittedName>
</protein>
<evidence type="ECO:0000313" key="1">
    <source>
        <dbReference type="EMBL" id="MFC3607449.1"/>
    </source>
</evidence>
<organism evidence="1 2">
    <name type="scientific">Stutzerimonas tarimensis</name>
    <dbReference type="NCBI Taxonomy" id="1507735"/>
    <lineage>
        <taxon>Bacteria</taxon>
        <taxon>Pseudomonadati</taxon>
        <taxon>Pseudomonadota</taxon>
        <taxon>Gammaproteobacteria</taxon>
        <taxon>Pseudomonadales</taxon>
        <taxon>Pseudomonadaceae</taxon>
        <taxon>Stutzerimonas</taxon>
    </lineage>
</organism>
<dbReference type="Proteomes" id="UP001595630">
    <property type="component" value="Unassembled WGS sequence"/>
</dbReference>
<comment type="caution">
    <text evidence="1">The sequence shown here is derived from an EMBL/GenBank/DDBJ whole genome shotgun (WGS) entry which is preliminary data.</text>
</comment>
<dbReference type="EMBL" id="JBHRXZ010000016">
    <property type="protein sequence ID" value="MFC3607449.1"/>
    <property type="molecule type" value="Genomic_DNA"/>
</dbReference>
<reference evidence="2" key="1">
    <citation type="journal article" date="2019" name="Int. J. Syst. Evol. Microbiol.">
        <title>The Global Catalogue of Microorganisms (GCM) 10K type strain sequencing project: providing services to taxonomists for standard genome sequencing and annotation.</title>
        <authorList>
            <consortium name="The Broad Institute Genomics Platform"/>
            <consortium name="The Broad Institute Genome Sequencing Center for Infectious Disease"/>
            <person name="Wu L."/>
            <person name="Ma J."/>
        </authorList>
    </citation>
    <scope>NUCLEOTIDE SEQUENCE [LARGE SCALE GENOMIC DNA]</scope>
    <source>
        <strain evidence="2">KCTC 42447</strain>
    </source>
</reference>
<dbReference type="RefSeq" id="WP_386362605.1">
    <property type="nucleotide sequence ID" value="NZ_JBHRXZ010000016.1"/>
</dbReference>
<sequence length="75" mass="8587">MTTWIITYNVDNNTHVLKVESEHRPELDEAVGLVTQKAEQEYEELEYEVDPGEEQTPAVLLSERFGITITGITEH</sequence>
<proteinExistence type="predicted"/>
<keyword evidence="2" id="KW-1185">Reference proteome</keyword>
<evidence type="ECO:0000313" key="2">
    <source>
        <dbReference type="Proteomes" id="UP001595630"/>
    </source>
</evidence>
<gene>
    <name evidence="1" type="ORF">ACFOMF_06630</name>
</gene>